<dbReference type="InterPro" id="IPR012338">
    <property type="entry name" value="Beta-lactam/transpept-like"/>
</dbReference>
<keyword evidence="5 16" id="KW-0121">Carboxypeptidase</keyword>
<evidence type="ECO:0000256" key="3">
    <source>
        <dbReference type="ARBA" id="ARBA00007164"/>
    </source>
</evidence>
<keyword evidence="11" id="KW-0961">Cell wall biogenesis/degradation</keyword>
<keyword evidence="8" id="KW-0378">Hydrolase</keyword>
<dbReference type="InterPro" id="IPR015956">
    <property type="entry name" value="Peniciliin-bd_prot_C_sf"/>
</dbReference>
<proteinExistence type="inferred from homology"/>
<evidence type="ECO:0000256" key="1">
    <source>
        <dbReference type="ARBA" id="ARBA00003217"/>
    </source>
</evidence>
<evidence type="ECO:0000256" key="14">
    <source>
        <dbReference type="SAM" id="SignalP"/>
    </source>
</evidence>
<accession>A0ABX7VZ63</accession>
<evidence type="ECO:0000256" key="11">
    <source>
        <dbReference type="ARBA" id="ARBA00023316"/>
    </source>
</evidence>
<dbReference type="RefSeq" id="WP_209364886.1">
    <property type="nucleotide sequence ID" value="NZ_CP046956.1"/>
</dbReference>
<dbReference type="SMART" id="SM00936">
    <property type="entry name" value="PBP5_C"/>
    <property type="match status" value="1"/>
</dbReference>
<organism evidence="16 17">
    <name type="scientific">Sediminibacillus dalangtanensis</name>
    <dbReference type="NCBI Taxonomy" id="2729421"/>
    <lineage>
        <taxon>Bacteria</taxon>
        <taxon>Bacillati</taxon>
        <taxon>Bacillota</taxon>
        <taxon>Bacilli</taxon>
        <taxon>Bacillales</taxon>
        <taxon>Bacillaceae</taxon>
        <taxon>Sediminibacillus</taxon>
    </lineage>
</organism>
<dbReference type="Proteomes" id="UP000665043">
    <property type="component" value="Chromosome"/>
</dbReference>
<dbReference type="Gene3D" id="2.60.410.10">
    <property type="entry name" value="D-Ala-D-Ala carboxypeptidase, C-terminal domain"/>
    <property type="match status" value="1"/>
</dbReference>
<feature type="chain" id="PRO_5046995513" description="serine-type D-Ala-D-Ala carboxypeptidase" evidence="14">
    <location>
        <begin position="25"/>
        <end position="399"/>
    </location>
</feature>
<comment type="pathway">
    <text evidence="2">Cell wall biogenesis; peptidoglycan biosynthesis.</text>
</comment>
<evidence type="ECO:0000256" key="13">
    <source>
        <dbReference type="RuleBase" id="RU004016"/>
    </source>
</evidence>
<keyword evidence="7 14" id="KW-0732">Signal</keyword>
<evidence type="ECO:0000256" key="2">
    <source>
        <dbReference type="ARBA" id="ARBA00004752"/>
    </source>
</evidence>
<dbReference type="Gene3D" id="3.40.710.10">
    <property type="entry name" value="DD-peptidase/beta-lactamase superfamily"/>
    <property type="match status" value="1"/>
</dbReference>
<evidence type="ECO:0000313" key="16">
    <source>
        <dbReference type="EMBL" id="QTM99717.1"/>
    </source>
</evidence>
<feature type="signal peptide" evidence="14">
    <location>
        <begin position="1"/>
        <end position="24"/>
    </location>
</feature>
<keyword evidence="6" id="KW-0645">Protease</keyword>
<reference evidence="16 17" key="1">
    <citation type="submission" date="2019-12" db="EMBL/GenBank/DDBJ databases">
        <title>The whole genome sequencing of a strain isolated from a Mars analog, Dalangtan Playa.</title>
        <authorList>
            <person name="Huang T."/>
        </authorList>
    </citation>
    <scope>NUCLEOTIDE SEQUENCE [LARGE SCALE GENOMIC DNA]</scope>
    <source>
        <strain evidence="16 17">DP4-553-S</strain>
    </source>
</reference>
<dbReference type="PANTHER" id="PTHR21581">
    <property type="entry name" value="D-ALANYL-D-ALANINE CARBOXYPEPTIDASE"/>
    <property type="match status" value="1"/>
</dbReference>
<dbReference type="GO" id="GO:0004180">
    <property type="term" value="F:carboxypeptidase activity"/>
    <property type="evidence" value="ECO:0007669"/>
    <property type="project" value="UniProtKB-KW"/>
</dbReference>
<evidence type="ECO:0000256" key="12">
    <source>
        <dbReference type="ARBA" id="ARBA00034000"/>
    </source>
</evidence>
<comment type="similarity">
    <text evidence="3 13">Belongs to the peptidase S11 family.</text>
</comment>
<keyword evidence="9" id="KW-0133">Cell shape</keyword>
<comment type="catalytic activity">
    <reaction evidence="12">
        <text>Preferential cleavage: (Ac)2-L-Lys-D-Ala-|-D-Ala. Also transpeptidation of peptidyl-alanyl moieties that are N-acyl substituents of D-alanine.</text>
        <dbReference type="EC" id="3.4.16.4"/>
    </reaction>
</comment>
<gene>
    <name evidence="16" type="ORF">ERJ70_10635</name>
</gene>
<dbReference type="Pfam" id="PF07943">
    <property type="entry name" value="PBP5_C"/>
    <property type="match status" value="1"/>
</dbReference>
<dbReference type="SUPFAM" id="SSF56601">
    <property type="entry name" value="beta-lactamase/transpeptidase-like"/>
    <property type="match status" value="1"/>
</dbReference>
<evidence type="ECO:0000256" key="9">
    <source>
        <dbReference type="ARBA" id="ARBA00022960"/>
    </source>
</evidence>
<evidence type="ECO:0000256" key="4">
    <source>
        <dbReference type="ARBA" id="ARBA00012448"/>
    </source>
</evidence>
<evidence type="ECO:0000313" key="17">
    <source>
        <dbReference type="Proteomes" id="UP000665043"/>
    </source>
</evidence>
<dbReference type="PANTHER" id="PTHR21581:SF6">
    <property type="entry name" value="TRAFFICKING PROTEIN PARTICLE COMPLEX SUBUNIT 12"/>
    <property type="match status" value="1"/>
</dbReference>
<name>A0ABX7VZ63_9BACI</name>
<comment type="function">
    <text evidence="1">Removes C-terminal D-alanyl residues from sugar-peptide cell wall precursors.</text>
</comment>
<dbReference type="EMBL" id="CP046956">
    <property type="protein sequence ID" value="QTM99717.1"/>
    <property type="molecule type" value="Genomic_DNA"/>
</dbReference>
<sequence length="399" mass="44547">MKKTILLLAFLMVFSGVFPVNMMAEENTAEQNKEQTSEDQLNLAENSQSAILLERDTGKILYEKDAHKQLPPASMTKIMTMILIMEALDEGKIKLDEKVRVSEYAASMGGSQIFLEAGEEMKVQDLLMGVAVASGNDASVALAERIAGSEQAFVKMMNDKARQLGLENTRFQNPTGLPAEGHFSTAYDMGVMAKELLKHEEITEYTGIYDGYLREGTEDEFWLVNTNKLVKFYPGVDGLKTGYTSEAKYCLTATAKKNDMRVVAVVLGADTTKKRNSDVTQMLDYAFNHFDTKQLFKSNQPVSKLSLLKAANESIDVVTEEPISLIYKKGEPLENIDTNVVMQEDITLPLKMGDEVGKVEIVHNGKVLSETPLIVKENVDHAGYWQLFKRTFHAMLKKQ</sequence>
<keyword evidence="10" id="KW-0573">Peptidoglycan synthesis</keyword>
<dbReference type="Pfam" id="PF00768">
    <property type="entry name" value="Peptidase_S11"/>
    <property type="match status" value="1"/>
</dbReference>
<dbReference type="InterPro" id="IPR001967">
    <property type="entry name" value="Peptidase_S11_N"/>
</dbReference>
<keyword evidence="17" id="KW-1185">Reference proteome</keyword>
<evidence type="ECO:0000256" key="6">
    <source>
        <dbReference type="ARBA" id="ARBA00022670"/>
    </source>
</evidence>
<dbReference type="InterPro" id="IPR037167">
    <property type="entry name" value="Peptidase_S11_C_sf"/>
</dbReference>
<evidence type="ECO:0000256" key="10">
    <source>
        <dbReference type="ARBA" id="ARBA00022984"/>
    </source>
</evidence>
<evidence type="ECO:0000256" key="8">
    <source>
        <dbReference type="ARBA" id="ARBA00022801"/>
    </source>
</evidence>
<feature type="domain" description="Peptidase S11 D-Ala-D-Ala carboxypeptidase A C-terminal" evidence="15">
    <location>
        <begin position="290"/>
        <end position="381"/>
    </location>
</feature>
<evidence type="ECO:0000256" key="7">
    <source>
        <dbReference type="ARBA" id="ARBA00022729"/>
    </source>
</evidence>
<dbReference type="EC" id="3.4.16.4" evidence="4"/>
<protein>
    <recommendedName>
        <fullName evidence="4">serine-type D-Ala-D-Ala carboxypeptidase</fullName>
        <ecNumber evidence="4">3.4.16.4</ecNumber>
    </recommendedName>
</protein>
<evidence type="ECO:0000256" key="5">
    <source>
        <dbReference type="ARBA" id="ARBA00022645"/>
    </source>
</evidence>
<dbReference type="PRINTS" id="PR00725">
    <property type="entry name" value="DADACBPTASE1"/>
</dbReference>
<dbReference type="InterPro" id="IPR018044">
    <property type="entry name" value="Peptidase_S11"/>
</dbReference>
<dbReference type="SUPFAM" id="SSF69189">
    <property type="entry name" value="Penicillin-binding protein associated domain"/>
    <property type="match status" value="1"/>
</dbReference>
<evidence type="ECO:0000259" key="15">
    <source>
        <dbReference type="SMART" id="SM00936"/>
    </source>
</evidence>
<dbReference type="InterPro" id="IPR012907">
    <property type="entry name" value="Peptidase_S11_C"/>
</dbReference>